<organism evidence="1 2">
    <name type="scientific">Paenibacillus ginsengarvi</name>
    <dbReference type="NCBI Taxonomy" id="400777"/>
    <lineage>
        <taxon>Bacteria</taxon>
        <taxon>Bacillati</taxon>
        <taxon>Bacillota</taxon>
        <taxon>Bacilli</taxon>
        <taxon>Bacillales</taxon>
        <taxon>Paenibacillaceae</taxon>
        <taxon>Paenibacillus</taxon>
    </lineage>
</organism>
<comment type="caution">
    <text evidence="1">The sequence shown here is derived from an EMBL/GenBank/DDBJ whole genome shotgun (WGS) entry which is preliminary data.</text>
</comment>
<name>A0A3B0CJ24_9BACL</name>
<sequence>MPGPQQGPPLVLKARSFLGLPVGISLKSGQGVAGILCQVQSGEIFVLQYLYHAQFATFHYPFQDIQDIHAFPKCRQSPMY</sequence>
<evidence type="ECO:0000313" key="1">
    <source>
        <dbReference type="EMBL" id="RKN84831.1"/>
    </source>
</evidence>
<keyword evidence="2" id="KW-1185">Reference proteome</keyword>
<evidence type="ECO:0008006" key="3">
    <source>
        <dbReference type="Google" id="ProtNLM"/>
    </source>
</evidence>
<dbReference type="Proteomes" id="UP000282311">
    <property type="component" value="Unassembled WGS sequence"/>
</dbReference>
<gene>
    <name evidence="1" type="ORF">D7M11_12355</name>
</gene>
<dbReference type="EMBL" id="RBAH01000007">
    <property type="protein sequence ID" value="RKN84831.1"/>
    <property type="molecule type" value="Genomic_DNA"/>
</dbReference>
<dbReference type="OrthoDB" id="1911337at2"/>
<accession>A0A3B0CJ24</accession>
<protein>
    <recommendedName>
        <fullName evidence="3">DUF2642 domain-containing protein</fullName>
    </recommendedName>
</protein>
<evidence type="ECO:0000313" key="2">
    <source>
        <dbReference type="Proteomes" id="UP000282311"/>
    </source>
</evidence>
<dbReference type="AlphaFoldDB" id="A0A3B0CJ24"/>
<proteinExistence type="predicted"/>
<reference evidence="1 2" key="1">
    <citation type="journal article" date="2007" name="Int. J. Syst. Evol. Microbiol.">
        <title>Paenibacillus ginsengarvi sp. nov., isolated from soil from ginseng cultivation.</title>
        <authorList>
            <person name="Yoon M.H."/>
            <person name="Ten L.N."/>
            <person name="Im W.T."/>
        </authorList>
    </citation>
    <scope>NUCLEOTIDE SEQUENCE [LARGE SCALE GENOMIC DNA]</scope>
    <source>
        <strain evidence="1 2">KCTC 13059</strain>
    </source>
</reference>